<evidence type="ECO:0000313" key="1">
    <source>
        <dbReference type="EMBL" id="OAY70088.1"/>
    </source>
</evidence>
<evidence type="ECO:0000313" key="2">
    <source>
        <dbReference type="Proteomes" id="UP000092600"/>
    </source>
</evidence>
<dbReference type="GO" id="GO:0005840">
    <property type="term" value="C:ribosome"/>
    <property type="evidence" value="ECO:0007669"/>
    <property type="project" value="UniProtKB-KW"/>
</dbReference>
<keyword evidence="1" id="KW-0687">Ribonucleoprotein</keyword>
<comment type="caution">
    <text evidence="1">The sequence shown here is derived from an EMBL/GenBank/DDBJ whole genome shotgun (WGS) entry which is preliminary data.</text>
</comment>
<feature type="non-terminal residue" evidence="1">
    <location>
        <position position="124"/>
    </location>
</feature>
<keyword evidence="1" id="KW-0689">Ribosomal protein</keyword>
<name>A0A199UZ92_ANACO</name>
<protein>
    <submittedName>
        <fullName evidence="1">50S ribosomal protein L34, chloroplastic</fullName>
    </submittedName>
</protein>
<dbReference type="STRING" id="4615.A0A199UZ92"/>
<sequence>MTTMATMLTSYPVASLSLQSGRRSFGCGFNRSPLSLSRAPMARSSSSSSSLLHSSFLSFPSASLSFPSSFSGKAALCMTKVEISKSLARTHGFEDACGPQRRAVLKRRRAKGRKVLCTKSNPSS</sequence>
<proteinExistence type="predicted"/>
<accession>A0A199UZ92</accession>
<dbReference type="AlphaFoldDB" id="A0A199UZ92"/>
<dbReference type="Gene3D" id="1.10.287.3980">
    <property type="match status" value="1"/>
</dbReference>
<reference evidence="1 2" key="1">
    <citation type="journal article" date="2016" name="DNA Res.">
        <title>The draft genome of MD-2 pineapple using hybrid error correction of long reads.</title>
        <authorList>
            <person name="Redwan R.M."/>
            <person name="Saidin A."/>
            <person name="Kumar S.V."/>
        </authorList>
    </citation>
    <scope>NUCLEOTIDE SEQUENCE [LARGE SCALE GENOMIC DNA]</scope>
    <source>
        <strain evidence="2">cv. MD2</strain>
        <tissue evidence="1">Leaf</tissue>
    </source>
</reference>
<organism evidence="1 2">
    <name type="scientific">Ananas comosus</name>
    <name type="common">Pineapple</name>
    <name type="synonym">Ananas ananas</name>
    <dbReference type="NCBI Taxonomy" id="4615"/>
    <lineage>
        <taxon>Eukaryota</taxon>
        <taxon>Viridiplantae</taxon>
        <taxon>Streptophyta</taxon>
        <taxon>Embryophyta</taxon>
        <taxon>Tracheophyta</taxon>
        <taxon>Spermatophyta</taxon>
        <taxon>Magnoliopsida</taxon>
        <taxon>Liliopsida</taxon>
        <taxon>Poales</taxon>
        <taxon>Bromeliaceae</taxon>
        <taxon>Bromelioideae</taxon>
        <taxon>Ananas</taxon>
    </lineage>
</organism>
<dbReference type="EMBL" id="LSRQ01004078">
    <property type="protein sequence ID" value="OAY70088.1"/>
    <property type="molecule type" value="Genomic_DNA"/>
</dbReference>
<dbReference type="Proteomes" id="UP000092600">
    <property type="component" value="Unassembled WGS sequence"/>
</dbReference>
<gene>
    <name evidence="1" type="ORF">ACMD2_21866</name>
</gene>